<dbReference type="SUPFAM" id="SSF46689">
    <property type="entry name" value="Homeodomain-like"/>
    <property type="match status" value="1"/>
</dbReference>
<keyword evidence="2" id="KW-1185">Reference proteome</keyword>
<organism evidence="1 2">
    <name type="scientific">Variovorax terrae</name>
    <dbReference type="NCBI Taxonomy" id="2923278"/>
    <lineage>
        <taxon>Bacteria</taxon>
        <taxon>Pseudomonadati</taxon>
        <taxon>Pseudomonadota</taxon>
        <taxon>Betaproteobacteria</taxon>
        <taxon>Burkholderiales</taxon>
        <taxon>Comamonadaceae</taxon>
        <taxon>Variovorax</taxon>
    </lineage>
</organism>
<dbReference type="AlphaFoldDB" id="A0A9X1VVE1"/>
<evidence type="ECO:0000313" key="2">
    <source>
        <dbReference type="Proteomes" id="UP001139447"/>
    </source>
</evidence>
<evidence type="ECO:0000313" key="1">
    <source>
        <dbReference type="EMBL" id="MCJ0764506.1"/>
    </source>
</evidence>
<comment type="caution">
    <text evidence="1">The sequence shown here is derived from an EMBL/GenBank/DDBJ whole genome shotgun (WGS) entry which is preliminary data.</text>
</comment>
<dbReference type="InterPro" id="IPR002514">
    <property type="entry name" value="Transposase_8"/>
</dbReference>
<reference evidence="1" key="1">
    <citation type="submission" date="2022-03" db="EMBL/GenBank/DDBJ databases">
        <authorList>
            <person name="Woo C.Y."/>
        </authorList>
    </citation>
    <scope>NUCLEOTIDE SEQUENCE</scope>
    <source>
        <strain evidence="1">CYS-02</strain>
    </source>
</reference>
<dbReference type="EMBL" id="JALGBI010000001">
    <property type="protein sequence ID" value="MCJ0764506.1"/>
    <property type="molecule type" value="Genomic_DNA"/>
</dbReference>
<protein>
    <submittedName>
        <fullName evidence="1">Transposase</fullName>
    </submittedName>
</protein>
<dbReference type="GO" id="GO:0006313">
    <property type="term" value="P:DNA transposition"/>
    <property type="evidence" value="ECO:0007669"/>
    <property type="project" value="InterPro"/>
</dbReference>
<gene>
    <name evidence="1" type="ORF">MMF98_14910</name>
</gene>
<dbReference type="GO" id="GO:0004803">
    <property type="term" value="F:transposase activity"/>
    <property type="evidence" value="ECO:0007669"/>
    <property type="project" value="InterPro"/>
</dbReference>
<dbReference type="GO" id="GO:0003677">
    <property type="term" value="F:DNA binding"/>
    <property type="evidence" value="ECO:0007669"/>
    <property type="project" value="InterPro"/>
</dbReference>
<name>A0A9X1VVE1_9BURK</name>
<dbReference type="Pfam" id="PF01527">
    <property type="entry name" value="HTH_Tnp_1"/>
    <property type="match status" value="1"/>
</dbReference>
<sequence>MSTTSLSPDLTARPYFRHDQQFKDRVIASYRQSRQTISAIARSHGIRPDLLQRWISDAGVRDDHGTDDAQTTTCGASVQEHHGATMFLPISIEPGTSQTAPSICIELSIAGTQVTVHWPASEASSCAAWLREVLL</sequence>
<dbReference type="Proteomes" id="UP001139447">
    <property type="component" value="Unassembled WGS sequence"/>
</dbReference>
<accession>A0A9X1VVE1</accession>
<dbReference type="InterPro" id="IPR009057">
    <property type="entry name" value="Homeodomain-like_sf"/>
</dbReference>
<dbReference type="RefSeq" id="WP_243307162.1">
    <property type="nucleotide sequence ID" value="NZ_JALGBI010000001.1"/>
</dbReference>
<proteinExistence type="predicted"/>
<dbReference type="Gene3D" id="1.10.10.60">
    <property type="entry name" value="Homeodomain-like"/>
    <property type="match status" value="1"/>
</dbReference>